<gene>
    <name evidence="1" type="ORF">EJ08DRAFT_656456</name>
</gene>
<sequence length="378" mass="42565">MSSSLELLPREVKQHIVNLLDQNRPEDVKGLLSLRLTSKDLHVNVDETPAFPNLFEKVTVFLHPRSFEVLSEIASQRGSVQRSTNGYVPSKFKNLVSACCAEEKEWTKAQAVNALSTIFTKLPNCSAASTNDKIGMIRNKAEFDDLFETKMLQRSDGTNVTAVAMEAIAQAAIPVDSFSTDCDRRLGEDWPCEIWTPPDLPRAIASSVFASVRKLDLQLAGDEDIDMNPFFAHMPLLEDLSLNLGRSDGRNTVVMDPIIEHATLPFLKAFSIIRPVIPSRKFIRFLRRHKTLRKLTVKHFDLENLDDEDEVEAFLKDLAELGLERLVIHPYFDRSTMDGFYEVHFEKGQETSIGVGEDGIRAQIAKILGTVEYENLDS</sequence>
<organism evidence="1 2">
    <name type="scientific">Tothia fuscella</name>
    <dbReference type="NCBI Taxonomy" id="1048955"/>
    <lineage>
        <taxon>Eukaryota</taxon>
        <taxon>Fungi</taxon>
        <taxon>Dikarya</taxon>
        <taxon>Ascomycota</taxon>
        <taxon>Pezizomycotina</taxon>
        <taxon>Dothideomycetes</taxon>
        <taxon>Pleosporomycetidae</taxon>
        <taxon>Venturiales</taxon>
        <taxon>Cylindrosympodiaceae</taxon>
        <taxon>Tothia</taxon>
    </lineage>
</organism>
<keyword evidence="2" id="KW-1185">Reference proteome</keyword>
<proteinExistence type="predicted"/>
<dbReference type="Proteomes" id="UP000800235">
    <property type="component" value="Unassembled WGS sequence"/>
</dbReference>
<reference evidence="1" key="1">
    <citation type="journal article" date="2020" name="Stud. Mycol.">
        <title>101 Dothideomycetes genomes: a test case for predicting lifestyles and emergence of pathogens.</title>
        <authorList>
            <person name="Haridas S."/>
            <person name="Albert R."/>
            <person name="Binder M."/>
            <person name="Bloem J."/>
            <person name="Labutti K."/>
            <person name="Salamov A."/>
            <person name="Andreopoulos B."/>
            <person name="Baker S."/>
            <person name="Barry K."/>
            <person name="Bills G."/>
            <person name="Bluhm B."/>
            <person name="Cannon C."/>
            <person name="Castanera R."/>
            <person name="Culley D."/>
            <person name="Daum C."/>
            <person name="Ezra D."/>
            <person name="Gonzalez J."/>
            <person name="Henrissat B."/>
            <person name="Kuo A."/>
            <person name="Liang C."/>
            <person name="Lipzen A."/>
            <person name="Lutzoni F."/>
            <person name="Magnuson J."/>
            <person name="Mondo S."/>
            <person name="Nolan M."/>
            <person name="Ohm R."/>
            <person name="Pangilinan J."/>
            <person name="Park H.-J."/>
            <person name="Ramirez L."/>
            <person name="Alfaro M."/>
            <person name="Sun H."/>
            <person name="Tritt A."/>
            <person name="Yoshinaga Y."/>
            <person name="Zwiers L.-H."/>
            <person name="Turgeon B."/>
            <person name="Goodwin S."/>
            <person name="Spatafora J."/>
            <person name="Crous P."/>
            <person name="Grigoriev I."/>
        </authorList>
    </citation>
    <scope>NUCLEOTIDE SEQUENCE</scope>
    <source>
        <strain evidence="1">CBS 130266</strain>
    </source>
</reference>
<comment type="caution">
    <text evidence="1">The sequence shown here is derived from an EMBL/GenBank/DDBJ whole genome shotgun (WGS) entry which is preliminary data.</text>
</comment>
<accession>A0A9P4U313</accession>
<name>A0A9P4U313_9PEZI</name>
<evidence type="ECO:0008006" key="3">
    <source>
        <dbReference type="Google" id="ProtNLM"/>
    </source>
</evidence>
<protein>
    <recommendedName>
        <fullName evidence="3">F-box domain-containing protein</fullName>
    </recommendedName>
</protein>
<dbReference type="EMBL" id="MU007013">
    <property type="protein sequence ID" value="KAF2435455.1"/>
    <property type="molecule type" value="Genomic_DNA"/>
</dbReference>
<dbReference type="AlphaFoldDB" id="A0A9P4U313"/>
<evidence type="ECO:0000313" key="2">
    <source>
        <dbReference type="Proteomes" id="UP000800235"/>
    </source>
</evidence>
<evidence type="ECO:0000313" key="1">
    <source>
        <dbReference type="EMBL" id="KAF2435455.1"/>
    </source>
</evidence>